<keyword evidence="3" id="KW-0863">Zinc-finger</keyword>
<comment type="subcellular location">
    <subcellularLocation>
        <location evidence="1">Nucleus</location>
    </subcellularLocation>
</comment>
<evidence type="ECO:0000313" key="12">
    <source>
        <dbReference type="Proteomes" id="UP000095767"/>
    </source>
</evidence>
<dbReference type="Gene3D" id="3.30.40.100">
    <property type="match status" value="1"/>
</dbReference>
<reference evidence="11 12" key="1">
    <citation type="submission" date="2016-09" db="EMBL/GenBank/DDBJ databases">
        <title>The draft genome of Dichanthelium oligosanthes: A C3 panicoid grass species.</title>
        <authorList>
            <person name="Studer A.J."/>
            <person name="Schnable J.C."/>
            <person name="Brutnell T.P."/>
        </authorList>
    </citation>
    <scope>NUCLEOTIDE SEQUENCE [LARGE SCALE GENOMIC DNA]</scope>
    <source>
        <strain evidence="12">cv. Kellogg 1175</strain>
        <tissue evidence="11">Leaf</tissue>
    </source>
</reference>
<evidence type="ECO:0000256" key="7">
    <source>
        <dbReference type="ARBA" id="ARBA00023163"/>
    </source>
</evidence>
<evidence type="ECO:0000256" key="4">
    <source>
        <dbReference type="ARBA" id="ARBA00022833"/>
    </source>
</evidence>
<dbReference type="PANTHER" id="PTHR12396">
    <property type="entry name" value="METHYL-CPG BINDING PROTEIN, MBD"/>
    <property type="match status" value="1"/>
</dbReference>
<dbReference type="PROSITE" id="PS50982">
    <property type="entry name" value="MBD"/>
    <property type="match status" value="1"/>
</dbReference>
<name>A0A1E5UR00_9POAL</name>
<keyword evidence="12" id="KW-1185">Reference proteome</keyword>
<evidence type="ECO:0000256" key="6">
    <source>
        <dbReference type="ARBA" id="ARBA00023125"/>
    </source>
</evidence>
<dbReference type="AlphaFoldDB" id="A0A1E5UR00"/>
<dbReference type="InterPro" id="IPR011124">
    <property type="entry name" value="Znf_CW"/>
</dbReference>
<evidence type="ECO:0000259" key="10">
    <source>
        <dbReference type="PROSITE" id="PS51050"/>
    </source>
</evidence>
<dbReference type="STRING" id="888268.A0A1E5UR00"/>
<keyword evidence="8" id="KW-0539">Nucleus</keyword>
<keyword evidence="4" id="KW-0862">Zinc</keyword>
<evidence type="ECO:0000256" key="8">
    <source>
        <dbReference type="ARBA" id="ARBA00023242"/>
    </source>
</evidence>
<gene>
    <name evidence="11" type="ORF">BAE44_0023684</name>
</gene>
<organism evidence="11 12">
    <name type="scientific">Dichanthelium oligosanthes</name>
    <dbReference type="NCBI Taxonomy" id="888268"/>
    <lineage>
        <taxon>Eukaryota</taxon>
        <taxon>Viridiplantae</taxon>
        <taxon>Streptophyta</taxon>
        <taxon>Embryophyta</taxon>
        <taxon>Tracheophyta</taxon>
        <taxon>Spermatophyta</taxon>
        <taxon>Magnoliopsida</taxon>
        <taxon>Liliopsida</taxon>
        <taxon>Poales</taxon>
        <taxon>Poaceae</taxon>
        <taxon>PACMAD clade</taxon>
        <taxon>Panicoideae</taxon>
        <taxon>Panicodae</taxon>
        <taxon>Paniceae</taxon>
        <taxon>Dichantheliinae</taxon>
        <taxon>Dichanthelium</taxon>
    </lineage>
</organism>
<dbReference type="GO" id="GO:0003677">
    <property type="term" value="F:DNA binding"/>
    <property type="evidence" value="ECO:0007669"/>
    <property type="project" value="UniProtKB-KW"/>
</dbReference>
<evidence type="ECO:0000313" key="11">
    <source>
        <dbReference type="EMBL" id="OEL15297.1"/>
    </source>
</evidence>
<dbReference type="Pfam" id="PF01429">
    <property type="entry name" value="MBD"/>
    <property type="match status" value="1"/>
</dbReference>
<dbReference type="EMBL" id="LWDX02067305">
    <property type="protein sequence ID" value="OEL15297.1"/>
    <property type="molecule type" value="Genomic_DNA"/>
</dbReference>
<dbReference type="PANTHER" id="PTHR12396:SF10">
    <property type="entry name" value="METHYL-CPG-BINDING DOMAIN-CONTAINING PROTEIN 1-RELATED"/>
    <property type="match status" value="1"/>
</dbReference>
<feature type="domain" description="CW-type" evidence="10">
    <location>
        <begin position="64"/>
        <end position="119"/>
    </location>
</feature>
<dbReference type="GO" id="GO:0008270">
    <property type="term" value="F:zinc ion binding"/>
    <property type="evidence" value="ECO:0007669"/>
    <property type="project" value="UniProtKB-KW"/>
</dbReference>
<comment type="caution">
    <text evidence="11">The sequence shown here is derived from an EMBL/GenBank/DDBJ whole genome shotgun (WGS) entry which is preliminary data.</text>
</comment>
<keyword evidence="2" id="KW-0479">Metal-binding</keyword>
<keyword evidence="7" id="KW-0804">Transcription</keyword>
<evidence type="ECO:0000256" key="5">
    <source>
        <dbReference type="ARBA" id="ARBA00023015"/>
    </source>
</evidence>
<evidence type="ECO:0000259" key="9">
    <source>
        <dbReference type="PROSITE" id="PS50982"/>
    </source>
</evidence>
<dbReference type="SUPFAM" id="SSF54171">
    <property type="entry name" value="DNA-binding domain"/>
    <property type="match status" value="1"/>
</dbReference>
<protein>
    <submittedName>
        <fullName evidence="11">Methyl-CpG-binding domain-containing protein 4</fullName>
    </submittedName>
</protein>
<sequence length="224" mass="25645">MAPEPSPHTVSTSHRCPLWIGLAGALNGRGKDRDSNRNGNKGIKFWFNGTQGISLNFMRKQSSMKFVALYAVKCYKCNKWRMVATKQEYETIRQDFTKNPWYCGRDPILSCEHPEDIHYDTSRVWVMDTPDIPKPPPGIERQMVVRSNLSKVDVYNLMPNGKRTRSRREVEVFLEKNPEYKSTLSASSFSFATPKIVKETVSDDAVWRVSKAARTRIGTFSDSN</sequence>
<dbReference type="Pfam" id="PF07496">
    <property type="entry name" value="zf-CW"/>
    <property type="match status" value="1"/>
</dbReference>
<dbReference type="SMART" id="SM00391">
    <property type="entry name" value="MBD"/>
    <property type="match status" value="1"/>
</dbReference>
<proteinExistence type="predicted"/>
<dbReference type="CDD" id="cd01396">
    <property type="entry name" value="MeCP2_MBD"/>
    <property type="match status" value="1"/>
</dbReference>
<accession>A0A1E5UR00</accession>
<feature type="domain" description="MBD" evidence="9">
    <location>
        <begin position="125"/>
        <end position="196"/>
    </location>
</feature>
<dbReference type="OrthoDB" id="10072024at2759"/>
<keyword evidence="5" id="KW-0805">Transcription regulation</keyword>
<evidence type="ECO:0000256" key="3">
    <source>
        <dbReference type="ARBA" id="ARBA00022771"/>
    </source>
</evidence>
<dbReference type="PROSITE" id="PS51050">
    <property type="entry name" value="ZF_CW"/>
    <property type="match status" value="1"/>
</dbReference>
<dbReference type="GO" id="GO:0005634">
    <property type="term" value="C:nucleus"/>
    <property type="evidence" value="ECO:0007669"/>
    <property type="project" value="UniProtKB-SubCell"/>
</dbReference>
<evidence type="ECO:0000256" key="2">
    <source>
        <dbReference type="ARBA" id="ARBA00022723"/>
    </source>
</evidence>
<dbReference type="InterPro" id="IPR016177">
    <property type="entry name" value="DNA-bd_dom_sf"/>
</dbReference>
<dbReference type="InterPro" id="IPR001739">
    <property type="entry name" value="Methyl_CpG_DNA-bd"/>
</dbReference>
<keyword evidence="6" id="KW-0238">DNA-binding</keyword>
<evidence type="ECO:0000256" key="1">
    <source>
        <dbReference type="ARBA" id="ARBA00004123"/>
    </source>
</evidence>
<dbReference type="Proteomes" id="UP000095767">
    <property type="component" value="Unassembled WGS sequence"/>
</dbReference>
<dbReference type="Gene3D" id="3.30.890.10">
    <property type="entry name" value="Methyl-cpg-binding Protein 2, Chain A"/>
    <property type="match status" value="1"/>
</dbReference>